<accession>A0A9N9IWV7</accession>
<organism evidence="2 3">
    <name type="scientific">Racocetra fulgida</name>
    <dbReference type="NCBI Taxonomy" id="60492"/>
    <lineage>
        <taxon>Eukaryota</taxon>
        <taxon>Fungi</taxon>
        <taxon>Fungi incertae sedis</taxon>
        <taxon>Mucoromycota</taxon>
        <taxon>Glomeromycotina</taxon>
        <taxon>Glomeromycetes</taxon>
        <taxon>Diversisporales</taxon>
        <taxon>Gigasporaceae</taxon>
        <taxon>Racocetra</taxon>
    </lineage>
</organism>
<evidence type="ECO:0000313" key="3">
    <source>
        <dbReference type="Proteomes" id="UP000789396"/>
    </source>
</evidence>
<feature type="region of interest" description="Disordered" evidence="1">
    <location>
        <begin position="19"/>
        <end position="90"/>
    </location>
</feature>
<protein>
    <submittedName>
        <fullName evidence="2">5664_t:CDS:1</fullName>
    </submittedName>
</protein>
<feature type="compositionally biased region" description="Polar residues" evidence="1">
    <location>
        <begin position="28"/>
        <end position="69"/>
    </location>
</feature>
<evidence type="ECO:0000256" key="1">
    <source>
        <dbReference type="SAM" id="MobiDB-lite"/>
    </source>
</evidence>
<feature type="non-terminal residue" evidence="2">
    <location>
        <position position="90"/>
    </location>
</feature>
<dbReference type="AlphaFoldDB" id="A0A9N9IWV7"/>
<dbReference type="EMBL" id="CAJVPZ010036752">
    <property type="protein sequence ID" value="CAG8752030.1"/>
    <property type="molecule type" value="Genomic_DNA"/>
</dbReference>
<dbReference type="Proteomes" id="UP000789396">
    <property type="component" value="Unassembled WGS sequence"/>
</dbReference>
<gene>
    <name evidence="2" type="ORF">RFULGI_LOCUS13671</name>
</gene>
<proteinExistence type="predicted"/>
<reference evidence="2" key="1">
    <citation type="submission" date="2021-06" db="EMBL/GenBank/DDBJ databases">
        <authorList>
            <person name="Kallberg Y."/>
            <person name="Tangrot J."/>
            <person name="Rosling A."/>
        </authorList>
    </citation>
    <scope>NUCLEOTIDE SEQUENCE</scope>
    <source>
        <strain evidence="2">IN212</strain>
    </source>
</reference>
<name>A0A9N9IWV7_9GLOM</name>
<comment type="caution">
    <text evidence="2">The sequence shown here is derived from an EMBL/GenBank/DDBJ whole genome shotgun (WGS) entry which is preliminary data.</text>
</comment>
<keyword evidence="3" id="KW-1185">Reference proteome</keyword>
<evidence type="ECO:0000313" key="2">
    <source>
        <dbReference type="EMBL" id="CAG8752030.1"/>
    </source>
</evidence>
<sequence>MEANENLRKRNIDLVEEIEDSSELEEGYTTNSSNVQGLTSSNVQGSTSLNVQGSTSSNVQVQTPITSHFSSDRPLSKATVNRFDQKITKA</sequence>